<dbReference type="Gene3D" id="3.40.1380.20">
    <property type="entry name" value="Pyruvate kinase, C-terminal domain"/>
    <property type="match status" value="1"/>
</dbReference>
<evidence type="ECO:0000313" key="17">
    <source>
        <dbReference type="Proteomes" id="UP001470230"/>
    </source>
</evidence>
<keyword evidence="10 13" id="KW-0460">Magnesium</keyword>
<dbReference type="InterPro" id="IPR011037">
    <property type="entry name" value="Pyrv_Knase-like_insert_dom_sf"/>
</dbReference>
<dbReference type="InterPro" id="IPR040442">
    <property type="entry name" value="Pyrv_kinase-like_dom_sf"/>
</dbReference>
<keyword evidence="12" id="KW-0670">Pyruvate</keyword>
<dbReference type="Gene3D" id="3.20.20.60">
    <property type="entry name" value="Phosphoenolpyruvate-binding domains"/>
    <property type="match status" value="1"/>
</dbReference>
<dbReference type="SUPFAM" id="SSF51621">
    <property type="entry name" value="Phosphoenolpyruvate/pyruvate domain"/>
    <property type="match status" value="1"/>
</dbReference>
<keyword evidence="9" id="KW-0067">ATP-binding</keyword>
<dbReference type="NCBIfam" id="TIGR01064">
    <property type="entry name" value="pyruv_kin"/>
    <property type="match status" value="1"/>
</dbReference>
<dbReference type="Pfam" id="PF02887">
    <property type="entry name" value="PK_C"/>
    <property type="match status" value="1"/>
</dbReference>
<evidence type="ECO:0000256" key="1">
    <source>
        <dbReference type="ARBA" id="ARBA00001958"/>
    </source>
</evidence>
<dbReference type="NCBIfam" id="NF004978">
    <property type="entry name" value="PRK06354.1"/>
    <property type="match status" value="1"/>
</dbReference>
<evidence type="ECO:0000256" key="6">
    <source>
        <dbReference type="ARBA" id="ARBA00022723"/>
    </source>
</evidence>
<dbReference type="InterPro" id="IPR036918">
    <property type="entry name" value="Pyrv_Knase_C_sf"/>
</dbReference>
<dbReference type="SUPFAM" id="SSF52935">
    <property type="entry name" value="PK C-terminal domain-like"/>
    <property type="match status" value="1"/>
</dbReference>
<dbReference type="InterPro" id="IPR015806">
    <property type="entry name" value="Pyrv_Knase_insert_dom_sf"/>
</dbReference>
<evidence type="ECO:0000256" key="4">
    <source>
        <dbReference type="ARBA" id="ARBA00012142"/>
    </source>
</evidence>
<comment type="catalytic activity">
    <reaction evidence="13">
        <text>pyruvate + ATP = phosphoenolpyruvate + ADP + H(+)</text>
        <dbReference type="Rhea" id="RHEA:18157"/>
        <dbReference type="ChEBI" id="CHEBI:15361"/>
        <dbReference type="ChEBI" id="CHEBI:15378"/>
        <dbReference type="ChEBI" id="CHEBI:30616"/>
        <dbReference type="ChEBI" id="CHEBI:58702"/>
        <dbReference type="ChEBI" id="CHEBI:456216"/>
        <dbReference type="EC" id="2.7.1.40"/>
    </reaction>
</comment>
<evidence type="ECO:0000256" key="7">
    <source>
        <dbReference type="ARBA" id="ARBA00022741"/>
    </source>
</evidence>
<dbReference type="Pfam" id="PF00224">
    <property type="entry name" value="PK"/>
    <property type="match status" value="1"/>
</dbReference>
<dbReference type="Gene3D" id="2.40.33.10">
    <property type="entry name" value="PK beta-barrel domain-like"/>
    <property type="match status" value="1"/>
</dbReference>
<evidence type="ECO:0000256" key="3">
    <source>
        <dbReference type="ARBA" id="ARBA00008663"/>
    </source>
</evidence>
<evidence type="ECO:0000259" key="15">
    <source>
        <dbReference type="Pfam" id="PF02887"/>
    </source>
</evidence>
<dbReference type="PROSITE" id="PS00110">
    <property type="entry name" value="PYRUVATE_KINASE"/>
    <property type="match status" value="1"/>
</dbReference>
<dbReference type="PRINTS" id="PR01050">
    <property type="entry name" value="PYRUVTKNASE"/>
</dbReference>
<dbReference type="EC" id="2.7.1.40" evidence="4 13"/>
<organism evidence="16 17">
    <name type="scientific">Tritrichomonas musculus</name>
    <dbReference type="NCBI Taxonomy" id="1915356"/>
    <lineage>
        <taxon>Eukaryota</taxon>
        <taxon>Metamonada</taxon>
        <taxon>Parabasalia</taxon>
        <taxon>Tritrichomonadida</taxon>
        <taxon>Tritrichomonadidae</taxon>
        <taxon>Tritrichomonas</taxon>
    </lineage>
</organism>
<comment type="caution">
    <text evidence="16">The sequence shown here is derived from an EMBL/GenBank/DDBJ whole genome shotgun (WGS) entry which is preliminary data.</text>
</comment>
<keyword evidence="8 13" id="KW-0418">Kinase</keyword>
<comment type="pathway">
    <text evidence="2 13">Carbohydrate degradation; glycolysis; pyruvate from D-glyceraldehyde 3-phosphate: step 5/5.</text>
</comment>
<evidence type="ECO:0000256" key="11">
    <source>
        <dbReference type="ARBA" id="ARBA00023152"/>
    </source>
</evidence>
<keyword evidence="5 13" id="KW-0808">Transferase</keyword>
<dbReference type="InterPro" id="IPR015795">
    <property type="entry name" value="Pyrv_Knase_C"/>
</dbReference>
<dbReference type="Proteomes" id="UP001470230">
    <property type="component" value="Unassembled WGS sequence"/>
</dbReference>
<dbReference type="InterPro" id="IPR018209">
    <property type="entry name" value="Pyrv_Knase_AS"/>
</dbReference>
<feature type="domain" description="Pyruvate kinase barrel" evidence="14">
    <location>
        <begin position="1"/>
        <end position="323"/>
    </location>
</feature>
<dbReference type="InterPro" id="IPR015813">
    <property type="entry name" value="Pyrv/PenolPyrv_kinase-like_dom"/>
</dbReference>
<dbReference type="InterPro" id="IPR001697">
    <property type="entry name" value="Pyr_Knase"/>
</dbReference>
<name>A0ABR2KFB6_9EUKA</name>
<protein>
    <recommendedName>
        <fullName evidence="4 13">Pyruvate kinase</fullName>
        <ecNumber evidence="4 13">2.7.1.40</ecNumber>
    </recommendedName>
</protein>
<gene>
    <name evidence="16" type="ORF">M9Y10_034569</name>
</gene>
<dbReference type="SUPFAM" id="SSF50800">
    <property type="entry name" value="PK beta-barrel domain-like"/>
    <property type="match status" value="1"/>
</dbReference>
<evidence type="ECO:0000313" key="16">
    <source>
        <dbReference type="EMBL" id="KAK8889815.1"/>
    </source>
</evidence>
<evidence type="ECO:0000256" key="5">
    <source>
        <dbReference type="ARBA" id="ARBA00022679"/>
    </source>
</evidence>
<keyword evidence="6" id="KW-0479">Metal-binding</keyword>
<evidence type="ECO:0000256" key="12">
    <source>
        <dbReference type="ARBA" id="ARBA00023317"/>
    </source>
</evidence>
<keyword evidence="17" id="KW-1185">Reference proteome</keyword>
<proteinExistence type="inferred from homology"/>
<sequence>MRKTKIICTLGPSSEDPETIRRLILAGMNIARFNMSHGSHEDHARRMNVVRTVSKQLGMPVGILLDTKGPEVRLRNFKGGKAQVKDGQTFTFTVDECEGDSNRASCNFPDLYKDLVPNDIIMVNDGLCQFQVKEVKGHDIITRCLRGGTITDKKSMNFPNKILSMPFISEADRSDLLFGVEQKVDFIAASFVSDKMNVVEMRQLINHAGGKNIEIISKIENSHGIDNIDEIYSVCEGVMVARGDMGVEIPFTKLPGIQKAIVAKARVLGKRVIVATEMLESMINNPRPTRAETNDVSTAVRQGASAVMLSGETAAGKYPVQCVDTMSAIALETEKSMDYFQELKNQTFIINDMTSAICHAACNAALTLGVKCIMTFTSSGKTAKMISRFRPGMPIIACTSDPQTYTRLTLGWGLTPVMVGEYLKSEDLYEEATKIAKSRGCREGDTFIVTSGLPLHGETNIMKIITIK</sequence>
<dbReference type="InterPro" id="IPR015793">
    <property type="entry name" value="Pyrv_Knase_brl"/>
</dbReference>
<feature type="domain" description="Pyruvate kinase C-terminal" evidence="15">
    <location>
        <begin position="356"/>
        <end position="465"/>
    </location>
</feature>
<dbReference type="NCBIfam" id="NF004491">
    <property type="entry name" value="PRK05826.1"/>
    <property type="match status" value="1"/>
</dbReference>
<evidence type="ECO:0000256" key="9">
    <source>
        <dbReference type="ARBA" id="ARBA00022840"/>
    </source>
</evidence>
<comment type="cofactor">
    <cofactor evidence="1">
        <name>K(+)</name>
        <dbReference type="ChEBI" id="CHEBI:29103"/>
    </cofactor>
</comment>
<evidence type="ECO:0000256" key="13">
    <source>
        <dbReference type="RuleBase" id="RU000504"/>
    </source>
</evidence>
<accession>A0ABR2KFB6</accession>
<evidence type="ECO:0000259" key="14">
    <source>
        <dbReference type="Pfam" id="PF00224"/>
    </source>
</evidence>
<dbReference type="PANTHER" id="PTHR11817">
    <property type="entry name" value="PYRUVATE KINASE"/>
    <property type="match status" value="1"/>
</dbReference>
<comment type="similarity">
    <text evidence="3 13">Belongs to the pyruvate kinase family.</text>
</comment>
<keyword evidence="7" id="KW-0547">Nucleotide-binding</keyword>
<evidence type="ECO:0000256" key="8">
    <source>
        <dbReference type="ARBA" id="ARBA00022777"/>
    </source>
</evidence>
<dbReference type="EMBL" id="JAPFFF010000005">
    <property type="protein sequence ID" value="KAK8889815.1"/>
    <property type="molecule type" value="Genomic_DNA"/>
</dbReference>
<evidence type="ECO:0000256" key="2">
    <source>
        <dbReference type="ARBA" id="ARBA00004997"/>
    </source>
</evidence>
<keyword evidence="11 13" id="KW-0324">Glycolysis</keyword>
<evidence type="ECO:0000256" key="10">
    <source>
        <dbReference type="ARBA" id="ARBA00022842"/>
    </source>
</evidence>
<reference evidence="16 17" key="1">
    <citation type="submission" date="2024-04" db="EMBL/GenBank/DDBJ databases">
        <title>Tritrichomonas musculus Genome.</title>
        <authorList>
            <person name="Alves-Ferreira E."/>
            <person name="Grigg M."/>
            <person name="Lorenzi H."/>
            <person name="Galac M."/>
        </authorList>
    </citation>
    <scope>NUCLEOTIDE SEQUENCE [LARGE SCALE GENOMIC DNA]</scope>
    <source>
        <strain evidence="16 17">EAF2021</strain>
    </source>
</reference>